<name>A0A481W7U8_9VIRU</name>
<sequence length="427" mass="47704">MSTVTYSNLQYAYIKNDPYVYPTDDSTSGSFLGTQLNTSTGWQIIPNLMWSHLLTPKDMCHLKVNYQAYSVKSISATVFNMIPLTETLAIQGNVTFAAFNNTIYAVGYTDDLYETSPFDWQTTAKNFNLAYKEGARYSGGGSQAAGNAACINLPTYNFVISQPGFPGATLGRYDGLFWDPFNRPDKIMELRPGKNAIKFSWETHEADKGIWYNLDSLGFISTFKVDGVTNETQNNPLKITIDDGITASRNDMIYQPIVRTWYLNYNLWKARGSNIGQMNPPPLPTGQASRTPVFGPKDSNILDTGPESQNYKYPPTQWFIKLLPLYDANNALINTRAQIGILKTVVLEVKPRTSAYYAPSYNMWTVSPAETYSVNMGLQNYDTCIVRPRSCSTARQSFTTESVYASTTSGLSGTTSTLSDSRFHPYK</sequence>
<evidence type="ECO:0000313" key="2">
    <source>
        <dbReference type="EMBL" id="QBJ04589.1"/>
    </source>
</evidence>
<organism evidence="2">
    <name type="scientific">Tasmanian devil-associated chapparvovirus 3</name>
    <dbReference type="NCBI Taxonomy" id="2529484"/>
    <lineage>
        <taxon>Viruses</taxon>
        <taxon>Monodnaviria</taxon>
        <taxon>Shotokuvirae</taxon>
        <taxon>Cossaviricota</taxon>
        <taxon>Quintoviricetes</taxon>
        <taxon>Piccovirales</taxon>
        <taxon>Parvoviridae</taxon>
        <taxon>Parvovirinae</taxon>
        <taxon>Chapparvovirus</taxon>
    </lineage>
</organism>
<dbReference type="EMBL" id="MK513530">
    <property type="protein sequence ID" value="QBJ04589.1"/>
    <property type="molecule type" value="Genomic_DNA"/>
</dbReference>
<accession>A0A481W7U8</accession>
<feature type="region of interest" description="Disordered" evidence="1">
    <location>
        <begin position="407"/>
        <end position="427"/>
    </location>
</feature>
<reference evidence="2" key="1">
    <citation type="submission" date="2019-02" db="EMBL/GenBank/DDBJ databases">
        <title>Fecal viral diversity of captive and wild Tasmanian devils characterized using virion-enriched metagenomics and meta-transcriptomics.</title>
        <authorList>
            <person name="Chong R."/>
            <person name="Shi M."/>
            <person name="Grueber C."/>
            <person name="Holmes E.C."/>
            <person name="Hogg C.J."/>
            <person name="Belov K."/>
            <person name="Barrs V.R."/>
        </authorList>
    </citation>
    <scope>NUCLEOTIDE SEQUENCE</scope>
    <source>
        <strain evidence="2">Tasmania/Sarcophilus_harrisii/2017/frag_2531_SRR8 048111</strain>
    </source>
</reference>
<evidence type="ECO:0000256" key="1">
    <source>
        <dbReference type="SAM" id="MobiDB-lite"/>
    </source>
</evidence>
<feature type="compositionally biased region" description="Low complexity" evidence="1">
    <location>
        <begin position="407"/>
        <end position="419"/>
    </location>
</feature>
<proteinExistence type="predicted"/>
<protein>
    <submittedName>
        <fullName evidence="2">NS1</fullName>
    </submittedName>
</protein>